<evidence type="ECO:0000313" key="6">
    <source>
        <dbReference type="Proteomes" id="UP001152795"/>
    </source>
</evidence>
<keyword evidence="3" id="KW-0106">Calcium</keyword>
<comment type="caution">
    <text evidence="5">The sequence shown here is derived from an EMBL/GenBank/DDBJ whole genome shotgun (WGS) entry which is preliminary data.</text>
</comment>
<dbReference type="AlphaFoldDB" id="A0A7D9E8B9"/>
<dbReference type="Proteomes" id="UP001152795">
    <property type="component" value="Unassembled WGS sequence"/>
</dbReference>
<accession>A0A7D9E8B9</accession>
<dbReference type="GO" id="GO:0005509">
    <property type="term" value="F:calcium ion binding"/>
    <property type="evidence" value="ECO:0007669"/>
    <property type="project" value="InterPro"/>
</dbReference>
<dbReference type="EMBL" id="CACRXK020004333">
    <property type="protein sequence ID" value="CAB4002373.1"/>
    <property type="molecule type" value="Genomic_DNA"/>
</dbReference>
<dbReference type="PROSITE" id="PS00018">
    <property type="entry name" value="EF_HAND_1"/>
    <property type="match status" value="2"/>
</dbReference>
<organism evidence="5 6">
    <name type="scientific">Paramuricea clavata</name>
    <name type="common">Red gorgonian</name>
    <name type="synonym">Violescent sea-whip</name>
    <dbReference type="NCBI Taxonomy" id="317549"/>
    <lineage>
        <taxon>Eukaryota</taxon>
        <taxon>Metazoa</taxon>
        <taxon>Cnidaria</taxon>
        <taxon>Anthozoa</taxon>
        <taxon>Octocorallia</taxon>
        <taxon>Malacalcyonacea</taxon>
        <taxon>Plexauridae</taxon>
        <taxon>Paramuricea</taxon>
    </lineage>
</organism>
<dbReference type="Pfam" id="PF13499">
    <property type="entry name" value="EF-hand_7"/>
    <property type="match status" value="1"/>
</dbReference>
<dbReference type="CDD" id="cd00051">
    <property type="entry name" value="EFh"/>
    <property type="match status" value="1"/>
</dbReference>
<dbReference type="FunFam" id="1.10.238.10:FF:000112">
    <property type="entry name" value="EF-hand domain family, member D2"/>
    <property type="match status" value="1"/>
</dbReference>
<feature type="region of interest" description="Disordered" evidence="4">
    <location>
        <begin position="114"/>
        <end position="142"/>
    </location>
</feature>
<dbReference type="InterPro" id="IPR011992">
    <property type="entry name" value="EF-hand-dom_pair"/>
</dbReference>
<feature type="compositionally biased region" description="Basic and acidic residues" evidence="4">
    <location>
        <begin position="114"/>
        <end position="136"/>
    </location>
</feature>
<dbReference type="SMART" id="SM00054">
    <property type="entry name" value="EFh"/>
    <property type="match status" value="2"/>
</dbReference>
<evidence type="ECO:0000256" key="3">
    <source>
        <dbReference type="ARBA" id="ARBA00022837"/>
    </source>
</evidence>
<dbReference type="SUPFAM" id="SSF47473">
    <property type="entry name" value="EF-hand"/>
    <property type="match status" value="1"/>
</dbReference>
<dbReference type="PROSITE" id="PS50222">
    <property type="entry name" value="EF_HAND_2"/>
    <property type="match status" value="2"/>
</dbReference>
<sequence length="142" mass="16153">MFRYDVNNDKFLDLMEMKLMMEKLQAPQTHVGLKNMIAEIDEDNDGQVSYREFLLIFRKAAAGELIEGSGLSELARLSEVDISDVGVKGAKDFFEAKVNELAQGNKFEAEIRAEQEENRKKAEDAKIRKQQFKEKQAAFGTS</sequence>
<evidence type="ECO:0000256" key="4">
    <source>
        <dbReference type="SAM" id="MobiDB-lite"/>
    </source>
</evidence>
<reference evidence="5" key="1">
    <citation type="submission" date="2020-04" db="EMBL/GenBank/DDBJ databases">
        <authorList>
            <person name="Alioto T."/>
            <person name="Alioto T."/>
            <person name="Gomez Garrido J."/>
        </authorList>
    </citation>
    <scope>NUCLEOTIDE SEQUENCE</scope>
    <source>
        <strain evidence="5">A484AB</strain>
    </source>
</reference>
<evidence type="ECO:0000313" key="5">
    <source>
        <dbReference type="EMBL" id="CAB4002373.1"/>
    </source>
</evidence>
<dbReference type="InterPro" id="IPR040365">
    <property type="entry name" value="EFHD1/2"/>
</dbReference>
<dbReference type="PANTHER" id="PTHR13025">
    <property type="entry name" value="EF-HAND DOMAIN-CONTAINING PROTEIN D"/>
    <property type="match status" value="1"/>
</dbReference>
<keyword evidence="2" id="KW-0677">Repeat</keyword>
<keyword evidence="6" id="KW-1185">Reference proteome</keyword>
<dbReference type="PANTHER" id="PTHR13025:SF6">
    <property type="entry name" value="EF-HAND DOMAIN-CONTAINING PROTEIN-RELATED"/>
    <property type="match status" value="1"/>
</dbReference>
<evidence type="ECO:0000256" key="2">
    <source>
        <dbReference type="ARBA" id="ARBA00022737"/>
    </source>
</evidence>
<dbReference type="OrthoDB" id="6572480at2759"/>
<dbReference type="InterPro" id="IPR018247">
    <property type="entry name" value="EF_Hand_1_Ca_BS"/>
</dbReference>
<evidence type="ECO:0000256" key="1">
    <source>
        <dbReference type="ARBA" id="ARBA00022723"/>
    </source>
</evidence>
<gene>
    <name evidence="5" type="ORF">PACLA_8A052969</name>
</gene>
<dbReference type="Gene3D" id="1.10.238.10">
    <property type="entry name" value="EF-hand"/>
    <property type="match status" value="1"/>
</dbReference>
<dbReference type="InterPro" id="IPR002048">
    <property type="entry name" value="EF_hand_dom"/>
</dbReference>
<keyword evidence="1" id="KW-0479">Metal-binding</keyword>
<name>A0A7D9E8B9_PARCT</name>
<proteinExistence type="predicted"/>
<protein>
    <submittedName>
        <fullName evidence="5">EF-hand domain-containing D2</fullName>
    </submittedName>
</protein>